<dbReference type="NCBIfam" id="TIGR03854">
    <property type="entry name" value="F420_MSMEG_3544"/>
    <property type="match status" value="1"/>
</dbReference>
<evidence type="ECO:0000259" key="5">
    <source>
        <dbReference type="Pfam" id="PF00296"/>
    </source>
</evidence>
<feature type="domain" description="Luciferase-like" evidence="5">
    <location>
        <begin position="7"/>
        <end position="223"/>
    </location>
</feature>
<evidence type="ECO:0000313" key="6">
    <source>
        <dbReference type="EMBL" id="KAA2256323.1"/>
    </source>
</evidence>
<name>A0A5B2WWF0_9PSEU</name>
<dbReference type="GO" id="GO:0046306">
    <property type="term" value="P:alkanesulfonate catabolic process"/>
    <property type="evidence" value="ECO:0007669"/>
    <property type="project" value="TreeGrafter"/>
</dbReference>
<keyword evidence="3" id="KW-0560">Oxidoreductase</keyword>
<protein>
    <submittedName>
        <fullName evidence="6">TIGR03854 family LLM class F420-dependent oxidoreductase</fullName>
    </submittedName>
</protein>
<dbReference type="OrthoDB" id="3773796at2"/>
<dbReference type="Proteomes" id="UP000323454">
    <property type="component" value="Unassembled WGS sequence"/>
</dbReference>
<dbReference type="InterPro" id="IPR036661">
    <property type="entry name" value="Luciferase-like_sf"/>
</dbReference>
<evidence type="ECO:0000256" key="1">
    <source>
        <dbReference type="ARBA" id="ARBA00022630"/>
    </source>
</evidence>
<comment type="caution">
    <text evidence="6">The sequence shown here is derived from an EMBL/GenBank/DDBJ whole genome shotgun (WGS) entry which is preliminary data.</text>
</comment>
<dbReference type="GO" id="GO:0008726">
    <property type="term" value="F:alkanesulfonate monooxygenase activity"/>
    <property type="evidence" value="ECO:0007669"/>
    <property type="project" value="TreeGrafter"/>
</dbReference>
<dbReference type="AlphaFoldDB" id="A0A5B2WWF0"/>
<dbReference type="EMBL" id="VUOB01000052">
    <property type="protein sequence ID" value="KAA2256323.1"/>
    <property type="molecule type" value="Genomic_DNA"/>
</dbReference>
<evidence type="ECO:0000256" key="4">
    <source>
        <dbReference type="ARBA" id="ARBA00023033"/>
    </source>
</evidence>
<dbReference type="PANTHER" id="PTHR42847:SF4">
    <property type="entry name" value="ALKANESULFONATE MONOOXYGENASE-RELATED"/>
    <property type="match status" value="1"/>
</dbReference>
<organism evidence="6 7">
    <name type="scientific">Solihabitans fulvus</name>
    <dbReference type="NCBI Taxonomy" id="1892852"/>
    <lineage>
        <taxon>Bacteria</taxon>
        <taxon>Bacillati</taxon>
        <taxon>Actinomycetota</taxon>
        <taxon>Actinomycetes</taxon>
        <taxon>Pseudonocardiales</taxon>
        <taxon>Pseudonocardiaceae</taxon>
        <taxon>Solihabitans</taxon>
    </lineage>
</organism>
<proteinExistence type="predicted"/>
<keyword evidence="2" id="KW-0288">FMN</keyword>
<reference evidence="6 7" key="1">
    <citation type="submission" date="2019-09" db="EMBL/GenBank/DDBJ databases">
        <title>Goodfellowia gen. nov., a new genus of the Pseudonocardineae related to Actinoalloteichus, containing Goodfellowia coeruleoviolacea gen. nov., comb. nov. gen. nov., comb. nov.</title>
        <authorList>
            <person name="Labeda D."/>
        </authorList>
    </citation>
    <scope>NUCLEOTIDE SEQUENCE [LARGE SCALE GENOMIC DNA]</scope>
    <source>
        <strain evidence="6 7">AN110305</strain>
    </source>
</reference>
<evidence type="ECO:0000256" key="3">
    <source>
        <dbReference type="ARBA" id="ARBA00023002"/>
    </source>
</evidence>
<evidence type="ECO:0000256" key="2">
    <source>
        <dbReference type="ARBA" id="ARBA00022643"/>
    </source>
</evidence>
<dbReference type="Pfam" id="PF00296">
    <property type="entry name" value="Bac_luciferase"/>
    <property type="match status" value="1"/>
</dbReference>
<accession>A0A5B2WWF0</accession>
<keyword evidence="7" id="KW-1185">Reference proteome</keyword>
<dbReference type="SUPFAM" id="SSF51679">
    <property type="entry name" value="Bacterial luciferase-like"/>
    <property type="match status" value="1"/>
</dbReference>
<dbReference type="InterPro" id="IPR050172">
    <property type="entry name" value="SsuD_RutA_monooxygenase"/>
</dbReference>
<keyword evidence="4" id="KW-0503">Monooxygenase</keyword>
<dbReference type="InterPro" id="IPR022402">
    <property type="entry name" value="F420_OxRdatse_MSMEG3544_pred"/>
</dbReference>
<keyword evidence="1" id="KW-0285">Flavoprotein</keyword>
<dbReference type="PANTHER" id="PTHR42847">
    <property type="entry name" value="ALKANESULFONATE MONOOXYGENASE"/>
    <property type="match status" value="1"/>
</dbReference>
<sequence>MGRVKIRIGVGLGAGVGPTGFADAIDQLEAAGVDSVWLSEVVLSHQVDPFVGMAYALSRTTRLKVGTGVAVLPGRHPMLVAKQLASLAGLAPRRVLPVFGLQPARRRERGLFPIPTGQRGAVFDESIQVLRKALRQERVNHHGTFFDIEDAGVGPLPAKPLDVWLGGSAPAALRRIGRWADGWLASFVTPQQAARGRATIQAAAAEAGREIEEDHFGCTLVLATDGIPPALAAAIRERQPDLDPAELVAHSWSDARRLVEQYVEAGLSKFVIVPSATSPAFGEFLDGFTTELMPLQN</sequence>
<evidence type="ECO:0000313" key="7">
    <source>
        <dbReference type="Proteomes" id="UP000323454"/>
    </source>
</evidence>
<reference evidence="6 7" key="2">
    <citation type="submission" date="2019-09" db="EMBL/GenBank/DDBJ databases">
        <authorList>
            <person name="Jin C."/>
        </authorList>
    </citation>
    <scope>NUCLEOTIDE SEQUENCE [LARGE SCALE GENOMIC DNA]</scope>
    <source>
        <strain evidence="6 7">AN110305</strain>
    </source>
</reference>
<dbReference type="InterPro" id="IPR011251">
    <property type="entry name" value="Luciferase-like_dom"/>
</dbReference>
<dbReference type="Gene3D" id="3.20.20.30">
    <property type="entry name" value="Luciferase-like domain"/>
    <property type="match status" value="1"/>
</dbReference>
<gene>
    <name evidence="6" type="ORF">F0L68_26415</name>
</gene>